<accession>A0A3N1MAJ0</accession>
<dbReference type="Pfam" id="PF01343">
    <property type="entry name" value="Peptidase_S49"/>
    <property type="match status" value="1"/>
</dbReference>
<evidence type="ECO:0000256" key="4">
    <source>
        <dbReference type="ARBA" id="ARBA00022825"/>
    </source>
</evidence>
<reference evidence="6 7" key="1">
    <citation type="submission" date="2018-11" db="EMBL/GenBank/DDBJ databases">
        <title>Genomic Encyclopedia of Type Strains, Phase IV (KMG-IV): sequencing the most valuable type-strain genomes for metagenomic binning, comparative biology and taxonomic classification.</title>
        <authorList>
            <person name="Goeker M."/>
        </authorList>
    </citation>
    <scope>NUCLEOTIDE SEQUENCE [LARGE SCALE GENOMIC DNA]</scope>
    <source>
        <strain evidence="6 7">DSM 5900</strain>
    </source>
</reference>
<dbReference type="PANTHER" id="PTHR42987">
    <property type="entry name" value="PEPTIDASE S49"/>
    <property type="match status" value="1"/>
</dbReference>
<dbReference type="Gene3D" id="3.90.226.10">
    <property type="entry name" value="2-enoyl-CoA Hydratase, Chain A, domain 1"/>
    <property type="match status" value="1"/>
</dbReference>
<comment type="caution">
    <text evidence="6">The sequence shown here is derived from an EMBL/GenBank/DDBJ whole genome shotgun (WGS) entry which is preliminary data.</text>
</comment>
<dbReference type="RefSeq" id="WP_197735824.1">
    <property type="nucleotide sequence ID" value="NZ_AP019700.1"/>
</dbReference>
<keyword evidence="2 6" id="KW-0645">Protease</keyword>
<comment type="similarity">
    <text evidence="1">Belongs to the peptidase S49 family.</text>
</comment>
<protein>
    <submittedName>
        <fullName evidence="6">ClpP class serine protease</fullName>
    </submittedName>
</protein>
<keyword evidence="4" id="KW-0720">Serine protease</keyword>
<dbReference type="GO" id="GO:0008236">
    <property type="term" value="F:serine-type peptidase activity"/>
    <property type="evidence" value="ECO:0007669"/>
    <property type="project" value="UniProtKB-KW"/>
</dbReference>
<dbReference type="InterPro" id="IPR002142">
    <property type="entry name" value="Peptidase_S49"/>
</dbReference>
<evidence type="ECO:0000313" key="6">
    <source>
        <dbReference type="EMBL" id="ROP99716.1"/>
    </source>
</evidence>
<proteinExistence type="inferred from homology"/>
<evidence type="ECO:0000256" key="1">
    <source>
        <dbReference type="ARBA" id="ARBA00008683"/>
    </source>
</evidence>
<dbReference type="InterPro" id="IPR029045">
    <property type="entry name" value="ClpP/crotonase-like_dom_sf"/>
</dbReference>
<evidence type="ECO:0000259" key="5">
    <source>
        <dbReference type="Pfam" id="PF01343"/>
    </source>
</evidence>
<evidence type="ECO:0000256" key="3">
    <source>
        <dbReference type="ARBA" id="ARBA00022801"/>
    </source>
</evidence>
<keyword evidence="3" id="KW-0378">Hydrolase</keyword>
<dbReference type="SUPFAM" id="SSF52096">
    <property type="entry name" value="ClpP/crotonase"/>
    <property type="match status" value="1"/>
</dbReference>
<dbReference type="AlphaFoldDB" id="A0A3N1MAJ0"/>
<evidence type="ECO:0000256" key="2">
    <source>
        <dbReference type="ARBA" id="ARBA00022670"/>
    </source>
</evidence>
<name>A0A3N1MAJ0_9PROT</name>
<dbReference type="Proteomes" id="UP000278222">
    <property type="component" value="Unassembled WGS sequence"/>
</dbReference>
<evidence type="ECO:0000313" key="7">
    <source>
        <dbReference type="Proteomes" id="UP000278222"/>
    </source>
</evidence>
<dbReference type="CDD" id="cd07023">
    <property type="entry name" value="S49_Sppa_N_C"/>
    <property type="match status" value="1"/>
</dbReference>
<feature type="domain" description="Peptidase S49" evidence="5">
    <location>
        <begin position="86"/>
        <end position="227"/>
    </location>
</feature>
<dbReference type="GO" id="GO:0006508">
    <property type="term" value="P:proteolysis"/>
    <property type="evidence" value="ECO:0007669"/>
    <property type="project" value="UniProtKB-KW"/>
</dbReference>
<gene>
    <name evidence="6" type="ORF">EDC65_1501</name>
</gene>
<dbReference type="Gene3D" id="6.20.330.10">
    <property type="match status" value="1"/>
</dbReference>
<dbReference type="PANTHER" id="PTHR42987:SF8">
    <property type="entry name" value="PROTEINASE"/>
    <property type="match status" value="1"/>
</dbReference>
<dbReference type="EMBL" id="RJKX01000013">
    <property type="protein sequence ID" value="ROP99716.1"/>
    <property type="molecule type" value="Genomic_DNA"/>
</dbReference>
<sequence>MLIDRLAARFGIKRPPIVPVVRLDGVIGRAGAGRGSGLTLAGLAPVLDRAFAMPGAKDVALVVNSPGGSPAQSSLIARRIRDLATAKGIRVTVFVEDVAASGGYWLALAGDEIIVDPASLVGSIGVIAAGFGFADAIGRLGIERRVHTAGERKSLWDPFLPEKPEDVARLLAIQADMHQVFRDHVTARRGERLKGPPDLLFSGEIWVGARAVEMGLADGIGEIRSTMRARLGADVRLPLVNPPRKRRFNLLPKLGAAPADWIGAAVDAAEERANWARWGL</sequence>
<organism evidence="6 7">
    <name type="scientific">Stella humosa</name>
    <dbReference type="NCBI Taxonomy" id="94"/>
    <lineage>
        <taxon>Bacteria</taxon>
        <taxon>Pseudomonadati</taxon>
        <taxon>Pseudomonadota</taxon>
        <taxon>Alphaproteobacteria</taxon>
        <taxon>Rhodospirillales</taxon>
        <taxon>Stellaceae</taxon>
        <taxon>Stella</taxon>
    </lineage>
</organism>
<dbReference type="InterPro" id="IPR047272">
    <property type="entry name" value="S49_SppA_C"/>
</dbReference>
<keyword evidence="7" id="KW-1185">Reference proteome</keyword>